<dbReference type="RefSeq" id="WP_185417550.1">
    <property type="nucleotide sequence ID" value="NZ_JAARQU010000017.1"/>
</dbReference>
<dbReference type="InterPro" id="IPR036390">
    <property type="entry name" value="WH_DNA-bd_sf"/>
</dbReference>
<protein>
    <submittedName>
        <fullName evidence="1">Crp/Fnr family transcriptional regulator</fullName>
    </submittedName>
</protein>
<proteinExistence type="predicted"/>
<dbReference type="SUPFAM" id="SSF46785">
    <property type="entry name" value="Winged helix' DNA-binding domain"/>
    <property type="match status" value="1"/>
</dbReference>
<gene>
    <name evidence="1" type="ORF">HCI99_09660</name>
</gene>
<organism evidence="1 2">
    <name type="scientific">Listeria booriae</name>
    <dbReference type="NCBI Taxonomy" id="1552123"/>
    <lineage>
        <taxon>Bacteria</taxon>
        <taxon>Bacillati</taxon>
        <taxon>Bacillota</taxon>
        <taxon>Bacilli</taxon>
        <taxon>Bacillales</taxon>
        <taxon>Listeriaceae</taxon>
        <taxon>Listeria</taxon>
    </lineage>
</organism>
<dbReference type="EMBL" id="JAASTX010000011">
    <property type="protein sequence ID" value="MBC1492100.1"/>
    <property type="molecule type" value="Genomic_DNA"/>
</dbReference>
<dbReference type="Proteomes" id="UP000533953">
    <property type="component" value="Unassembled WGS sequence"/>
</dbReference>
<reference evidence="1 2" key="1">
    <citation type="submission" date="2020-03" db="EMBL/GenBank/DDBJ databases">
        <title>Soil Listeria distribution.</title>
        <authorList>
            <person name="Liao J."/>
            <person name="Wiedmann M."/>
        </authorList>
    </citation>
    <scope>NUCLEOTIDE SEQUENCE [LARGE SCALE GENOMIC DNA]</scope>
    <source>
        <strain evidence="1 2">FSL L7-1547</strain>
    </source>
</reference>
<comment type="caution">
    <text evidence="1">The sequence shown here is derived from an EMBL/GenBank/DDBJ whole genome shotgun (WGS) entry which is preliminary data.</text>
</comment>
<sequence length="189" mass="21761">MTTNDSPVLELKKGEFIKEYGEYAILHGYIVCRTGAHFIKILREGHFIITETTMFGDAIQFQAQGNARITRLPMVSPSDFLQKQNQTQASMIQALICQLNIYALPVKQRIMALLYQIACEIGICQLNNCYIPTVMTQVELAKYAHCTREYLNGVRKELIESGWLATGRAWTLKDWRRWKEYMNHPTPPS</sequence>
<dbReference type="InterPro" id="IPR014710">
    <property type="entry name" value="RmlC-like_jellyroll"/>
</dbReference>
<dbReference type="AlphaFoldDB" id="A0A7X0XDB5"/>
<name>A0A7X0XDB5_9LIST</name>
<evidence type="ECO:0000313" key="2">
    <source>
        <dbReference type="Proteomes" id="UP000533953"/>
    </source>
</evidence>
<accession>A0A7X0XDB5</accession>
<dbReference type="Gene3D" id="2.60.120.10">
    <property type="entry name" value="Jelly Rolls"/>
    <property type="match status" value="1"/>
</dbReference>
<evidence type="ECO:0000313" key="1">
    <source>
        <dbReference type="EMBL" id="MBC1492100.1"/>
    </source>
</evidence>